<dbReference type="CDD" id="cd17058">
    <property type="entry name" value="Ubl_SNRNP25"/>
    <property type="match status" value="1"/>
</dbReference>
<keyword evidence="5" id="KW-1185">Reference proteome</keyword>
<dbReference type="AlphaFoldDB" id="A0A2P5DDJ2"/>
<dbReference type="InterPro" id="IPR029071">
    <property type="entry name" value="Ubiquitin-like_domsf"/>
</dbReference>
<dbReference type="InterPro" id="IPR039690">
    <property type="entry name" value="SNRNP25"/>
</dbReference>
<feature type="domain" description="SNRNP25 ubiquitin-like" evidence="3">
    <location>
        <begin position="318"/>
        <end position="404"/>
    </location>
</feature>
<keyword evidence="2" id="KW-0812">Transmembrane</keyword>
<dbReference type="EMBL" id="JXTB01000045">
    <property type="protein sequence ID" value="PON71354.1"/>
    <property type="molecule type" value="Genomic_DNA"/>
</dbReference>
<evidence type="ECO:0000259" key="3">
    <source>
        <dbReference type="Pfam" id="PF18036"/>
    </source>
</evidence>
<reference evidence="5" key="1">
    <citation type="submission" date="2016-06" db="EMBL/GenBank/DDBJ databases">
        <title>Parallel loss of symbiosis genes in relatives of nitrogen-fixing non-legume Parasponia.</title>
        <authorList>
            <person name="Van Velzen R."/>
            <person name="Holmer R."/>
            <person name="Bu F."/>
            <person name="Rutten L."/>
            <person name="Van Zeijl A."/>
            <person name="Liu W."/>
            <person name="Santuari L."/>
            <person name="Cao Q."/>
            <person name="Sharma T."/>
            <person name="Shen D."/>
            <person name="Roswanjaya Y."/>
            <person name="Wardhani T."/>
            <person name="Kalhor M.S."/>
            <person name="Jansen J."/>
            <person name="Van den Hoogen J."/>
            <person name="Gungor B."/>
            <person name="Hartog M."/>
            <person name="Hontelez J."/>
            <person name="Verver J."/>
            <person name="Yang W.-C."/>
            <person name="Schijlen E."/>
            <person name="Repin R."/>
            <person name="Schilthuizen M."/>
            <person name="Schranz E."/>
            <person name="Heidstra R."/>
            <person name="Miyata K."/>
            <person name="Fedorova E."/>
            <person name="Kohlen W."/>
            <person name="Bisseling T."/>
            <person name="Smit S."/>
            <person name="Geurts R."/>
        </authorList>
    </citation>
    <scope>NUCLEOTIDE SEQUENCE [LARGE SCALE GENOMIC DNA]</scope>
    <source>
        <strain evidence="5">cv. WU1-14</strain>
    </source>
</reference>
<dbReference type="InterPro" id="IPR040610">
    <property type="entry name" value="SNRNP25_ubiquitin"/>
</dbReference>
<dbReference type="PANTHER" id="PTHR14942">
    <property type="entry name" value="U11/U12 SMALL NUCLEAR RIBONUCLEOPROTEIN 25 KDA PROTEIN"/>
    <property type="match status" value="1"/>
</dbReference>
<dbReference type="OrthoDB" id="72819at2759"/>
<evidence type="ECO:0000313" key="4">
    <source>
        <dbReference type="EMBL" id="PON71354.1"/>
    </source>
</evidence>
<feature type="region of interest" description="Disordered" evidence="1">
    <location>
        <begin position="1"/>
        <end position="31"/>
    </location>
</feature>
<dbReference type="GO" id="GO:0000398">
    <property type="term" value="P:mRNA splicing, via spliceosome"/>
    <property type="evidence" value="ECO:0007669"/>
    <property type="project" value="InterPro"/>
</dbReference>
<feature type="transmembrane region" description="Helical" evidence="2">
    <location>
        <begin position="187"/>
        <end position="212"/>
    </location>
</feature>
<gene>
    <name evidence="4" type="ORF">PanWU01x14_074940</name>
</gene>
<organism evidence="4 5">
    <name type="scientific">Parasponia andersonii</name>
    <name type="common">Sponia andersonii</name>
    <dbReference type="NCBI Taxonomy" id="3476"/>
    <lineage>
        <taxon>Eukaryota</taxon>
        <taxon>Viridiplantae</taxon>
        <taxon>Streptophyta</taxon>
        <taxon>Embryophyta</taxon>
        <taxon>Tracheophyta</taxon>
        <taxon>Spermatophyta</taxon>
        <taxon>Magnoliopsida</taxon>
        <taxon>eudicotyledons</taxon>
        <taxon>Gunneridae</taxon>
        <taxon>Pentapetalae</taxon>
        <taxon>rosids</taxon>
        <taxon>fabids</taxon>
        <taxon>Rosales</taxon>
        <taxon>Cannabaceae</taxon>
        <taxon>Parasponia</taxon>
    </lineage>
</organism>
<evidence type="ECO:0000256" key="1">
    <source>
        <dbReference type="SAM" id="MobiDB-lite"/>
    </source>
</evidence>
<feature type="compositionally biased region" description="Basic and acidic residues" evidence="1">
    <location>
        <begin position="440"/>
        <end position="451"/>
    </location>
</feature>
<keyword evidence="2" id="KW-0472">Membrane</keyword>
<comment type="caution">
    <text evidence="4">The sequence shown here is derived from an EMBL/GenBank/DDBJ whole genome shotgun (WGS) entry which is preliminary data.</text>
</comment>
<feature type="region of interest" description="Disordered" evidence="1">
    <location>
        <begin position="421"/>
        <end position="451"/>
    </location>
</feature>
<accession>A0A2P5DDJ2</accession>
<feature type="compositionally biased region" description="Polar residues" evidence="1">
    <location>
        <begin position="1"/>
        <end position="10"/>
    </location>
</feature>
<dbReference type="PANTHER" id="PTHR14942:SF2">
    <property type="entry name" value="UBIQUITIN-LIKE SUPERFAMILY PROTEIN"/>
    <property type="match status" value="1"/>
</dbReference>
<feature type="transmembrane region" description="Helical" evidence="2">
    <location>
        <begin position="232"/>
        <end position="250"/>
    </location>
</feature>
<protein>
    <submittedName>
        <fullName evidence="4">Ubiquitin-related domain containing protein</fullName>
    </submittedName>
</protein>
<dbReference type="Pfam" id="PF18036">
    <property type="entry name" value="Ubiquitin_4"/>
    <property type="match status" value="1"/>
</dbReference>
<name>A0A2P5DDJ2_PARAD</name>
<feature type="compositionally biased region" description="Basic and acidic residues" evidence="1">
    <location>
        <begin position="19"/>
        <end position="31"/>
    </location>
</feature>
<sequence>MSLKGSSSGKNPMLPISDPPREEERERLVRGEDKLFKGSSMTKRGAYAAVSYMSCAVLLVMFNKAALSSYSFPCANVITLFQVDSIRNDDSLTAPDNAVTLVPLKTVRHTLPLSGAYLLYMAHNSGIYYDNGIYFGRAKIHTSYCRKVYILKNEPKLAVSQGNPVVLTASASCGAMGDLKMTINFPFLLSPGFVAVLLCSCILAFFLNYSIFLNTTLNSALTQTICGNLKDLFTIGLGWMIFGGLPFDLVSQWISRLAKTSVTMAPSMVSVNKDEDSAPRPSLEKPRRSLALPLSPLMLIDGFSRKGVSYDKLPEEPLKLSVLKLDGSSFDMQVAKTATVAELKKAVEGVFSHLPQKGPEKISWPHVWGHFCLCYNDQKLVVDTDYVKNYGIKDGDQLHFMRHVSISYNLIKKRSKKGVVAAKQPNVSGSPPISCDDDERSDKEHNNDDRENRKLQHYIDQGCFTGQHETRLTRLLGEWFSHCKTASVGKSRVEGLACPSRITTGFMGGFKKIIQRCGEKCCLRKTQFSKRYLVK</sequence>
<proteinExistence type="predicted"/>
<evidence type="ECO:0000256" key="2">
    <source>
        <dbReference type="SAM" id="Phobius"/>
    </source>
</evidence>
<dbReference type="Proteomes" id="UP000237105">
    <property type="component" value="Unassembled WGS sequence"/>
</dbReference>
<dbReference type="Gene3D" id="3.10.20.90">
    <property type="entry name" value="Phosphatidylinositol 3-kinase Catalytic Subunit, Chain A, domain 1"/>
    <property type="match status" value="1"/>
</dbReference>
<keyword evidence="2" id="KW-1133">Transmembrane helix</keyword>
<dbReference type="SUPFAM" id="SSF54236">
    <property type="entry name" value="Ubiquitin-like"/>
    <property type="match status" value="1"/>
</dbReference>
<evidence type="ECO:0000313" key="5">
    <source>
        <dbReference type="Proteomes" id="UP000237105"/>
    </source>
</evidence>